<dbReference type="PANTHER" id="PTHR11774:SF6">
    <property type="entry name" value="PROTEIN FARNESYLTRANSFERASE SUBUNIT BETA"/>
    <property type="match status" value="1"/>
</dbReference>
<evidence type="ECO:0000256" key="6">
    <source>
        <dbReference type="ARBA" id="ARBA00022723"/>
    </source>
</evidence>
<dbReference type="Gene3D" id="1.50.10.20">
    <property type="match status" value="1"/>
</dbReference>
<dbReference type="PANTHER" id="PTHR11774">
    <property type="entry name" value="GERANYLGERANYL TRANSFERASE TYPE BETA SUBUNIT"/>
    <property type="match status" value="1"/>
</dbReference>
<proteinExistence type="inferred from homology"/>
<dbReference type="VEuPathDB" id="FungiDB:Z517_11863"/>
<evidence type="ECO:0000256" key="4">
    <source>
        <dbReference type="ARBA" id="ARBA00022602"/>
    </source>
</evidence>
<dbReference type="Proteomes" id="UP000053029">
    <property type="component" value="Unassembled WGS sequence"/>
</dbReference>
<evidence type="ECO:0000256" key="1">
    <source>
        <dbReference type="ARBA" id="ARBA00010497"/>
    </source>
</evidence>
<keyword evidence="6 9" id="KW-0479">Metal-binding</keyword>
<dbReference type="InterPro" id="IPR026872">
    <property type="entry name" value="FTB"/>
</dbReference>
<dbReference type="EMBL" id="KN846976">
    <property type="protein sequence ID" value="KIW75092.1"/>
    <property type="molecule type" value="Genomic_DNA"/>
</dbReference>
<keyword evidence="8 9" id="KW-0862">Zinc</keyword>
<evidence type="ECO:0000313" key="11">
    <source>
        <dbReference type="EMBL" id="KIW75092.1"/>
    </source>
</evidence>
<dbReference type="STRING" id="1442368.A0A0D2EKZ9"/>
<reference evidence="11 12" key="1">
    <citation type="submission" date="2015-01" db="EMBL/GenBank/DDBJ databases">
        <title>The Genome Sequence of Fonsecaea pedrosoi CBS 271.37.</title>
        <authorList>
            <consortium name="The Broad Institute Genomics Platform"/>
            <person name="Cuomo C."/>
            <person name="de Hoog S."/>
            <person name="Gorbushina A."/>
            <person name="Stielow B."/>
            <person name="Teixiera M."/>
            <person name="Abouelleil A."/>
            <person name="Chapman S.B."/>
            <person name="Priest M."/>
            <person name="Young S.K."/>
            <person name="Wortman J."/>
            <person name="Nusbaum C."/>
            <person name="Birren B."/>
        </authorList>
    </citation>
    <scope>NUCLEOTIDE SEQUENCE [LARGE SCALE GENOMIC DNA]</scope>
    <source>
        <strain evidence="11 12">CBS 271.37</strain>
    </source>
</reference>
<evidence type="ECO:0000313" key="12">
    <source>
        <dbReference type="Proteomes" id="UP000053029"/>
    </source>
</evidence>
<dbReference type="InterPro" id="IPR045089">
    <property type="entry name" value="PGGT1B-like"/>
</dbReference>
<sequence>MEDGAHQIPPYFLQAPRLLDTLETETSTIQNETMSECLPLLNGINDSSRSPFDFNEFGLLYLDKEAHIGFLNQHLDEFPAPFVGMDASRPWMVYWGLAGLYMLGEDITVFRSRVVKTFYPMQHPNGGIGGGFGQDAHQAGTYAALLSLALVGGEEAYSLIDREKMWHWLGRLKQTDGGFRICEGGEEDTRGALCALVAISLLNLPLSLPPESPARIAGLKTFKDGLGEYLSRCQTYEGGIAASPGGEAHGSYTFCALACLCLYGPPRETISKFLDVDALVWWLSSRQYAPEGGFAGRTNKLVDGCYSHWLGGCWPLVEAAVSGPRDSADEKARNVSDNLYSGEGLARYILCCCQASDGGLRDKPSKRPDSYHTCYNLSGLSIVEHSHSYRTSHSDDPFGPAFSWQFWEAQVPSESDSSKVFEAGTGVKPIHPVFVIPHESAKAMREWSLARPLEVLGAK</sequence>
<keyword evidence="12" id="KW-1185">Reference proteome</keyword>
<dbReference type="GO" id="GO:0097354">
    <property type="term" value="P:prenylation"/>
    <property type="evidence" value="ECO:0007669"/>
    <property type="project" value="UniProtKB-UniRule"/>
</dbReference>
<accession>A0A0D2EKZ9</accession>
<dbReference type="HOGENOM" id="CLU_028946_1_0_1"/>
<comment type="catalytic activity">
    <reaction evidence="9">
        <text>L-cysteinyl-[protein] + (2E,6E)-farnesyl diphosphate = S-(2E,6E)-farnesyl-L-cysteinyl-[protein] + diphosphate</text>
        <dbReference type="Rhea" id="RHEA:13345"/>
        <dbReference type="Rhea" id="RHEA-COMP:10131"/>
        <dbReference type="Rhea" id="RHEA-COMP:11535"/>
        <dbReference type="ChEBI" id="CHEBI:29950"/>
        <dbReference type="ChEBI" id="CHEBI:33019"/>
        <dbReference type="ChEBI" id="CHEBI:86019"/>
        <dbReference type="ChEBI" id="CHEBI:175763"/>
    </reaction>
</comment>
<dbReference type="GO" id="GO:0008270">
    <property type="term" value="F:zinc ion binding"/>
    <property type="evidence" value="ECO:0007669"/>
    <property type="project" value="UniProtKB-UniRule"/>
</dbReference>
<dbReference type="EC" id="2.5.1.58" evidence="2 9"/>
<dbReference type="OrthoDB" id="10261146at2759"/>
<keyword evidence="5 9" id="KW-0808">Transferase</keyword>
<evidence type="ECO:0000256" key="2">
    <source>
        <dbReference type="ARBA" id="ARBA00012702"/>
    </source>
</evidence>
<name>A0A0D2EKZ9_9EURO</name>
<dbReference type="InterPro" id="IPR001330">
    <property type="entry name" value="Prenyltrans"/>
</dbReference>
<dbReference type="GO" id="GO:0005965">
    <property type="term" value="C:protein farnesyltransferase complex"/>
    <property type="evidence" value="ECO:0007669"/>
    <property type="project" value="UniProtKB-UniRule"/>
</dbReference>
<dbReference type="GeneID" id="25311353"/>
<gene>
    <name evidence="11" type="ORF">Z517_11863</name>
</gene>
<dbReference type="CDD" id="cd02893">
    <property type="entry name" value="FTase"/>
    <property type="match status" value="1"/>
</dbReference>
<comment type="cofactor">
    <cofactor evidence="9">
        <name>Zn(2+)</name>
        <dbReference type="ChEBI" id="CHEBI:29105"/>
    </cofactor>
    <text evidence="9">Binds 1 zinc ion per subunit.</text>
</comment>
<dbReference type="FunFam" id="1.50.10.20:FF:000014">
    <property type="entry name" value="Protein farnesyltransferase subunit beta"/>
    <property type="match status" value="1"/>
</dbReference>
<keyword evidence="7" id="KW-0677">Repeat</keyword>
<evidence type="ECO:0000256" key="5">
    <source>
        <dbReference type="ARBA" id="ARBA00022679"/>
    </source>
</evidence>
<comment type="similarity">
    <text evidence="1 9">Belongs to the protein prenyltransferase subunit beta family.</text>
</comment>
<evidence type="ECO:0000256" key="3">
    <source>
        <dbReference type="ARBA" id="ARBA00015798"/>
    </source>
</evidence>
<evidence type="ECO:0000256" key="7">
    <source>
        <dbReference type="ARBA" id="ARBA00022737"/>
    </source>
</evidence>
<dbReference type="SUPFAM" id="SSF48239">
    <property type="entry name" value="Terpenoid cyclases/Protein prenyltransferases"/>
    <property type="match status" value="1"/>
</dbReference>
<dbReference type="Pfam" id="PF00432">
    <property type="entry name" value="Prenyltrans"/>
    <property type="match status" value="1"/>
</dbReference>
<comment type="function">
    <text evidence="9">Catalyzes the transfer of a farnesyl moiety from farnesyl diphosphate to a cysteine at the fourth position from the C-terminus of several proteins. The beta subunit is responsible for peptide-binding.</text>
</comment>
<evidence type="ECO:0000256" key="8">
    <source>
        <dbReference type="ARBA" id="ARBA00022833"/>
    </source>
</evidence>
<keyword evidence="4 9" id="KW-0637">Prenyltransferase</keyword>
<dbReference type="InterPro" id="IPR008930">
    <property type="entry name" value="Terpenoid_cyclase/PrenylTrfase"/>
</dbReference>
<evidence type="ECO:0000259" key="10">
    <source>
        <dbReference type="Pfam" id="PF00432"/>
    </source>
</evidence>
<comment type="subunit">
    <text evidence="9">Heterodimer of an alpha and a beta subunit.</text>
</comment>
<protein>
    <recommendedName>
        <fullName evidence="3 9">Protein farnesyltransferase subunit beta</fullName>
        <shortName evidence="9">FTase-beta</shortName>
        <ecNumber evidence="2 9">2.5.1.58</ecNumber>
    </recommendedName>
</protein>
<feature type="domain" description="Prenyltransferase alpha-alpha toroid" evidence="10">
    <location>
        <begin position="62"/>
        <end position="436"/>
    </location>
</feature>
<evidence type="ECO:0000256" key="9">
    <source>
        <dbReference type="RuleBase" id="RU365056"/>
    </source>
</evidence>
<dbReference type="RefSeq" id="XP_013278900.1">
    <property type="nucleotide sequence ID" value="XM_013423446.1"/>
</dbReference>
<organism evidence="11 12">
    <name type="scientific">Fonsecaea pedrosoi CBS 271.37</name>
    <dbReference type="NCBI Taxonomy" id="1442368"/>
    <lineage>
        <taxon>Eukaryota</taxon>
        <taxon>Fungi</taxon>
        <taxon>Dikarya</taxon>
        <taxon>Ascomycota</taxon>
        <taxon>Pezizomycotina</taxon>
        <taxon>Eurotiomycetes</taxon>
        <taxon>Chaetothyriomycetidae</taxon>
        <taxon>Chaetothyriales</taxon>
        <taxon>Herpotrichiellaceae</taxon>
        <taxon>Fonsecaea</taxon>
    </lineage>
</organism>
<dbReference type="GO" id="GO:0004660">
    <property type="term" value="F:protein farnesyltransferase activity"/>
    <property type="evidence" value="ECO:0007669"/>
    <property type="project" value="UniProtKB-UniRule"/>
</dbReference>
<dbReference type="AlphaFoldDB" id="A0A0D2EKZ9"/>